<protein>
    <recommendedName>
        <fullName evidence="1">DUF659 domain-containing protein</fullName>
    </recommendedName>
</protein>
<gene>
    <name evidence="2" type="ORF">LSAT_V11C100006540</name>
</gene>
<dbReference type="AlphaFoldDB" id="A0A9R1XTX6"/>
<name>A0A9R1XTX6_LACSA</name>
<organism evidence="2 3">
    <name type="scientific">Lactuca sativa</name>
    <name type="common">Garden lettuce</name>
    <dbReference type="NCBI Taxonomy" id="4236"/>
    <lineage>
        <taxon>Eukaryota</taxon>
        <taxon>Viridiplantae</taxon>
        <taxon>Streptophyta</taxon>
        <taxon>Embryophyta</taxon>
        <taxon>Tracheophyta</taxon>
        <taxon>Spermatophyta</taxon>
        <taxon>Magnoliopsida</taxon>
        <taxon>eudicotyledons</taxon>
        <taxon>Gunneridae</taxon>
        <taxon>Pentapetalae</taxon>
        <taxon>asterids</taxon>
        <taxon>campanulids</taxon>
        <taxon>Asterales</taxon>
        <taxon>Asteraceae</taxon>
        <taxon>Cichorioideae</taxon>
        <taxon>Cichorieae</taxon>
        <taxon>Lactucinae</taxon>
        <taxon>Lactuca</taxon>
    </lineage>
</organism>
<evidence type="ECO:0000313" key="2">
    <source>
        <dbReference type="EMBL" id="KAJ0225696.1"/>
    </source>
</evidence>
<dbReference type="Pfam" id="PF04937">
    <property type="entry name" value="DUF659"/>
    <property type="match status" value="1"/>
</dbReference>
<accession>A0A9R1XTX6</accession>
<reference evidence="2 3" key="1">
    <citation type="journal article" date="2017" name="Nat. Commun.">
        <title>Genome assembly with in vitro proximity ligation data and whole-genome triplication in lettuce.</title>
        <authorList>
            <person name="Reyes-Chin-Wo S."/>
            <person name="Wang Z."/>
            <person name="Yang X."/>
            <person name="Kozik A."/>
            <person name="Arikit S."/>
            <person name="Song C."/>
            <person name="Xia L."/>
            <person name="Froenicke L."/>
            <person name="Lavelle D.O."/>
            <person name="Truco M.J."/>
            <person name="Xia R."/>
            <person name="Zhu S."/>
            <person name="Xu C."/>
            <person name="Xu H."/>
            <person name="Xu X."/>
            <person name="Cox K."/>
            <person name="Korf I."/>
            <person name="Meyers B.C."/>
            <person name="Michelmore R.W."/>
        </authorList>
    </citation>
    <scope>NUCLEOTIDE SEQUENCE [LARGE SCALE GENOMIC DNA]</scope>
    <source>
        <strain evidence="3">cv. Salinas</strain>
        <tissue evidence="2">Seedlings</tissue>
    </source>
</reference>
<sequence>MLLLSTISESVYLHAQGTTSKDLWLSPQRAYDPQSFNVSNSSSISSMVYSIGNSFNVSNSPSIARIEIPLHELRTWILQEEVKTTTKMMDDIKATWKTTGVSLLSDGWPTLETEV</sequence>
<evidence type="ECO:0000259" key="1">
    <source>
        <dbReference type="Pfam" id="PF04937"/>
    </source>
</evidence>
<feature type="domain" description="DUF659" evidence="1">
    <location>
        <begin position="71"/>
        <end position="110"/>
    </location>
</feature>
<keyword evidence="3" id="KW-1185">Reference proteome</keyword>
<evidence type="ECO:0000313" key="3">
    <source>
        <dbReference type="Proteomes" id="UP000235145"/>
    </source>
</evidence>
<comment type="caution">
    <text evidence="2">The sequence shown here is derived from an EMBL/GenBank/DDBJ whole genome shotgun (WGS) entry which is preliminary data.</text>
</comment>
<dbReference type="InterPro" id="IPR007021">
    <property type="entry name" value="DUF659"/>
</dbReference>
<dbReference type="Proteomes" id="UP000235145">
    <property type="component" value="Unassembled WGS sequence"/>
</dbReference>
<dbReference type="EMBL" id="NBSK02000001">
    <property type="protein sequence ID" value="KAJ0225696.1"/>
    <property type="molecule type" value="Genomic_DNA"/>
</dbReference>
<proteinExistence type="predicted"/>